<protein>
    <submittedName>
        <fullName evidence="2">Uncharacterized protein</fullName>
    </submittedName>
</protein>
<evidence type="ECO:0000256" key="1">
    <source>
        <dbReference type="SAM" id="MobiDB-lite"/>
    </source>
</evidence>
<gene>
    <name evidence="2" type="ORF">M427DRAFT_55242</name>
</gene>
<dbReference type="EMBL" id="KQ965751">
    <property type="protein sequence ID" value="KXS16579.1"/>
    <property type="molecule type" value="Genomic_DNA"/>
</dbReference>
<feature type="compositionally biased region" description="Acidic residues" evidence="1">
    <location>
        <begin position="1"/>
        <end position="16"/>
    </location>
</feature>
<dbReference type="AlphaFoldDB" id="A0A139AIP5"/>
<name>A0A139AIP5_GONPJ</name>
<dbReference type="Proteomes" id="UP000070544">
    <property type="component" value="Unassembled WGS sequence"/>
</dbReference>
<feature type="compositionally biased region" description="Low complexity" evidence="1">
    <location>
        <begin position="117"/>
        <end position="133"/>
    </location>
</feature>
<proteinExistence type="predicted"/>
<organism evidence="2 3">
    <name type="scientific">Gonapodya prolifera (strain JEL478)</name>
    <name type="common">Monoblepharis prolifera</name>
    <dbReference type="NCBI Taxonomy" id="1344416"/>
    <lineage>
        <taxon>Eukaryota</taxon>
        <taxon>Fungi</taxon>
        <taxon>Fungi incertae sedis</taxon>
        <taxon>Chytridiomycota</taxon>
        <taxon>Chytridiomycota incertae sedis</taxon>
        <taxon>Monoblepharidomycetes</taxon>
        <taxon>Monoblepharidales</taxon>
        <taxon>Gonapodyaceae</taxon>
        <taxon>Gonapodya</taxon>
    </lineage>
</organism>
<accession>A0A139AIP5</accession>
<reference evidence="2 3" key="1">
    <citation type="journal article" date="2015" name="Genome Biol. Evol.">
        <title>Phylogenomic analyses indicate that early fungi evolved digesting cell walls of algal ancestors of land plants.</title>
        <authorList>
            <person name="Chang Y."/>
            <person name="Wang S."/>
            <person name="Sekimoto S."/>
            <person name="Aerts A.L."/>
            <person name="Choi C."/>
            <person name="Clum A."/>
            <person name="LaButti K.M."/>
            <person name="Lindquist E.A."/>
            <person name="Yee Ngan C."/>
            <person name="Ohm R.A."/>
            <person name="Salamov A.A."/>
            <person name="Grigoriev I.V."/>
            <person name="Spatafora J.W."/>
            <person name="Berbee M.L."/>
        </authorList>
    </citation>
    <scope>NUCLEOTIDE SEQUENCE [LARGE SCALE GENOMIC DNA]</scope>
    <source>
        <strain evidence="2 3">JEL478</strain>
    </source>
</reference>
<feature type="region of interest" description="Disordered" evidence="1">
    <location>
        <begin position="86"/>
        <end position="105"/>
    </location>
</feature>
<feature type="region of interest" description="Disordered" evidence="1">
    <location>
        <begin position="1"/>
        <end position="24"/>
    </location>
</feature>
<feature type="region of interest" description="Disordered" evidence="1">
    <location>
        <begin position="117"/>
        <end position="140"/>
    </location>
</feature>
<keyword evidence="3" id="KW-1185">Reference proteome</keyword>
<sequence length="140" mass="13435">MDPEVTDECEDREELDVIPPSGGKAAKVVGVGAGTGGGAGGALGGGLAASDTPAFSAGLRDSTACTETAARTTPALLECSDSAWLELSSPSSSPSSSSSSSLALSTVTAESSPALSFVSLSPPLSSPDSASPPTTAGFAA</sequence>
<evidence type="ECO:0000313" key="2">
    <source>
        <dbReference type="EMBL" id="KXS16579.1"/>
    </source>
</evidence>
<evidence type="ECO:0000313" key="3">
    <source>
        <dbReference type="Proteomes" id="UP000070544"/>
    </source>
</evidence>